<reference evidence="1 2" key="1">
    <citation type="submission" date="2018-06" db="EMBL/GenBank/DDBJ databases">
        <title>Genomic Encyclopedia of Type Strains, Phase III (KMG-III): the genomes of soil and plant-associated and newly described type strains.</title>
        <authorList>
            <person name="Whitman W."/>
        </authorList>
    </citation>
    <scope>NUCLEOTIDE SEQUENCE [LARGE SCALE GENOMIC DNA]</scope>
    <source>
        <strain evidence="1 2">CECT 7022</strain>
    </source>
</reference>
<dbReference type="AlphaFoldDB" id="A0A2V4V7R6"/>
<evidence type="ECO:0000313" key="2">
    <source>
        <dbReference type="Proteomes" id="UP000247790"/>
    </source>
</evidence>
<protein>
    <submittedName>
        <fullName evidence="1">Uncharacterized protein</fullName>
    </submittedName>
</protein>
<dbReference type="EMBL" id="QJSW01000011">
    <property type="protein sequence ID" value="PYE47871.1"/>
    <property type="molecule type" value="Genomic_DNA"/>
</dbReference>
<organism evidence="1 2">
    <name type="scientific">Paenibacillus barcinonensis</name>
    <dbReference type="NCBI Taxonomy" id="198119"/>
    <lineage>
        <taxon>Bacteria</taxon>
        <taxon>Bacillati</taxon>
        <taxon>Bacillota</taxon>
        <taxon>Bacilli</taxon>
        <taxon>Bacillales</taxon>
        <taxon>Paenibacillaceae</taxon>
        <taxon>Paenibacillus</taxon>
    </lineage>
</organism>
<comment type="caution">
    <text evidence="1">The sequence shown here is derived from an EMBL/GenBank/DDBJ whole genome shotgun (WGS) entry which is preliminary data.</text>
</comment>
<name>A0A2V4V7R6_PAEBA</name>
<dbReference type="Proteomes" id="UP000247790">
    <property type="component" value="Unassembled WGS sequence"/>
</dbReference>
<evidence type="ECO:0000313" key="1">
    <source>
        <dbReference type="EMBL" id="PYE47871.1"/>
    </source>
</evidence>
<accession>A0A2V4V7R6</accession>
<sequence>MTPLFTYIQNVLGRKLLQTEIYHNLRIQSLYYVDRICFFILLLRGTLTEVIDERYNPYIPYSFKLFIYIDWFKNNFNSLFGI</sequence>
<proteinExistence type="predicted"/>
<gene>
    <name evidence="1" type="ORF">DFQ00_111170</name>
</gene>